<evidence type="ECO:0000313" key="3">
    <source>
        <dbReference type="EMBL" id="GAA0938485.1"/>
    </source>
</evidence>
<dbReference type="EMBL" id="BAAAHH010000002">
    <property type="protein sequence ID" value="GAA0938485.1"/>
    <property type="molecule type" value="Genomic_DNA"/>
</dbReference>
<dbReference type="InterPro" id="IPR003032">
    <property type="entry name" value="Ryanodine_rcpt"/>
</dbReference>
<reference evidence="3 4" key="1">
    <citation type="journal article" date="2019" name="Int. J. Syst. Evol. Microbiol.">
        <title>The Global Catalogue of Microorganisms (GCM) 10K type strain sequencing project: providing services to taxonomists for standard genome sequencing and annotation.</title>
        <authorList>
            <consortium name="The Broad Institute Genomics Platform"/>
            <consortium name="The Broad Institute Genome Sequencing Center for Infectious Disease"/>
            <person name="Wu L."/>
            <person name="Ma J."/>
        </authorList>
    </citation>
    <scope>NUCLEOTIDE SEQUENCE [LARGE SCALE GENOMIC DNA]</scope>
    <source>
        <strain evidence="3 4">JCM 10696</strain>
    </source>
</reference>
<dbReference type="Gene3D" id="3.40.50.720">
    <property type="entry name" value="NAD(P)-binding Rossmann-like Domain"/>
    <property type="match status" value="1"/>
</dbReference>
<feature type="transmembrane region" description="Helical" evidence="1">
    <location>
        <begin position="76"/>
        <end position="95"/>
    </location>
</feature>
<evidence type="ECO:0000259" key="2">
    <source>
        <dbReference type="Pfam" id="PF02026"/>
    </source>
</evidence>
<accession>A0ABN1Q855</accession>
<evidence type="ECO:0000256" key="1">
    <source>
        <dbReference type="SAM" id="Phobius"/>
    </source>
</evidence>
<protein>
    <recommendedName>
        <fullName evidence="2">Ryanodine receptor Ryr domain-containing protein</fullName>
    </recommendedName>
</protein>
<dbReference type="Gene3D" id="6.20.350.10">
    <property type="match status" value="1"/>
</dbReference>
<evidence type="ECO:0000313" key="4">
    <source>
        <dbReference type="Proteomes" id="UP001500665"/>
    </source>
</evidence>
<feature type="transmembrane region" description="Helical" evidence="1">
    <location>
        <begin position="12"/>
        <end position="34"/>
    </location>
</feature>
<organism evidence="3 4">
    <name type="scientific">Actinocorallia libanotica</name>
    <dbReference type="NCBI Taxonomy" id="46162"/>
    <lineage>
        <taxon>Bacteria</taxon>
        <taxon>Bacillati</taxon>
        <taxon>Actinomycetota</taxon>
        <taxon>Actinomycetes</taxon>
        <taxon>Streptosporangiales</taxon>
        <taxon>Thermomonosporaceae</taxon>
        <taxon>Actinocorallia</taxon>
    </lineage>
</organism>
<dbReference type="InterPro" id="IPR036291">
    <property type="entry name" value="NAD(P)-bd_dom_sf"/>
</dbReference>
<dbReference type="SUPFAM" id="SSF51735">
    <property type="entry name" value="NAD(P)-binding Rossmann-fold domains"/>
    <property type="match status" value="1"/>
</dbReference>
<proteinExistence type="predicted"/>
<gene>
    <name evidence="3" type="ORF">GCM10009550_06180</name>
</gene>
<keyword evidence="4" id="KW-1185">Reference proteome</keyword>
<keyword evidence="1" id="KW-0472">Membrane</keyword>
<keyword evidence="1" id="KW-1133">Transmembrane helix</keyword>
<feature type="domain" description="Ryanodine receptor Ryr" evidence="2">
    <location>
        <begin position="483"/>
        <end position="547"/>
    </location>
</feature>
<name>A0ABN1Q855_9ACTN</name>
<dbReference type="Pfam" id="PF02026">
    <property type="entry name" value="RyR"/>
    <property type="match status" value="1"/>
</dbReference>
<dbReference type="Proteomes" id="UP001500665">
    <property type="component" value="Unassembled WGS sequence"/>
</dbReference>
<comment type="caution">
    <text evidence="3">The sequence shown here is derived from an EMBL/GenBank/DDBJ whole genome shotgun (WGS) entry which is preliminary data.</text>
</comment>
<sequence>MSGITHSRWRGALLTRLGFALTTLTGLVLGYVGLMKAHQDQASLTDLVYWDLQLFTLDCDGLENVELNTELQFARFLVPLATFYAIAEVAVYLFSERVRGWNVRRRWSGHIVVWGESTQAVLLVERLLERGERVVFVGDGETGRATGRYFSVEGGTPTPGVLRAAGVSRAAAVYAFSDDTSANMSTAMAIVSVQRGDRPPIKSYVWVPDPELCHALRARRLGLENEEAARVEFVNPAQLAARELAAERDREQLGHVLVVGLGAFARSLVVELARRQRELHGPGRARLTLVGADAPRMWRTLLAAHPVLAHWDARPLDVPTTEFNLRAWSGRLASGELPDQTYLCDPDTALRGALTAVPLWHGRPRSLVVCLEQSLTYDGLFQSDALLDGLRGALGVFGVTESACRAEFDDHDLVEQLARSIHRRYLGFGTRTASDVTWDELPETFRHASRAQVAHIGEKLLRANLLIAPIFEVPRPFEFSDSQIEELAALEHDRWRNERLRAGWRHGAHRDDTARTHPGMVDWPRLPEPEREKDREFVRALPGLLAAVDLRLIAPD</sequence>
<keyword evidence="1" id="KW-0812">Transmembrane</keyword>